<gene>
    <name evidence="1" type="ORF">TOLI1172_LOCUS7967</name>
</gene>
<reference evidence="1" key="1">
    <citation type="submission" date="2021-01" db="EMBL/GenBank/DDBJ databases">
        <authorList>
            <person name="Corre E."/>
            <person name="Pelletier E."/>
            <person name="Niang G."/>
            <person name="Scheremetjew M."/>
            <person name="Finn R."/>
            <person name="Kale V."/>
            <person name="Holt S."/>
            <person name="Cochrane G."/>
            <person name="Meng A."/>
            <person name="Brown T."/>
            <person name="Cohen L."/>
        </authorList>
    </citation>
    <scope>NUCLEOTIDE SEQUENCE</scope>
    <source>
        <strain evidence="1">CCMP3278</strain>
    </source>
</reference>
<sequence>MASLATYSCQVFRGSIDEWIPLKKKFIACYTNQVMHFGNTSTSRAEGNHSQVKRSLCIVNGDLLSVVQRTKLIIEIKDTEIHNEIEEQKYRRCRRHLVSILSNVIGKVSWYALDLFLVQLHGVSDAATHPVCTGNFTRSIGILCAHKIQELLDCHQPLLVSHFHEHWLLDRSADISDNAYAISPQSPRRMALYGLNKRCILVRPIEFQ</sequence>
<dbReference type="AlphaFoldDB" id="A0A7S0ZJ97"/>
<evidence type="ECO:0000313" key="1">
    <source>
        <dbReference type="EMBL" id="CAD8823569.1"/>
    </source>
</evidence>
<proteinExistence type="predicted"/>
<dbReference type="EMBL" id="HBFP01011051">
    <property type="protein sequence ID" value="CAD8823569.1"/>
    <property type="molecule type" value="Transcribed_RNA"/>
</dbReference>
<accession>A0A7S0ZJ97</accession>
<name>A0A7S0ZJ97_9RHOD</name>
<organism evidence="1">
    <name type="scientific">Timspurckia oligopyrenoides</name>
    <dbReference type="NCBI Taxonomy" id="708627"/>
    <lineage>
        <taxon>Eukaryota</taxon>
        <taxon>Rhodophyta</taxon>
        <taxon>Bangiophyceae</taxon>
        <taxon>Porphyridiales</taxon>
        <taxon>Porphyridiaceae</taxon>
        <taxon>Timspurckia</taxon>
    </lineage>
</organism>
<protein>
    <submittedName>
        <fullName evidence="1">Uncharacterized protein</fullName>
    </submittedName>
</protein>